<keyword evidence="3" id="KW-1185">Reference proteome</keyword>
<sequence>MKDISVFEAQKIVNFSIASLAVSWNFIAVSILQSSVNQPPIYRHLCKYKIVTSRSLGSFDSNPFCSIPLMSLANVPFSNREPTRLIT</sequence>
<dbReference type="AlphaFoldDB" id="A0A5B7IG37"/>
<protein>
    <submittedName>
        <fullName evidence="2">Uncharacterized protein</fullName>
    </submittedName>
</protein>
<name>A0A5B7IG37_PORTR</name>
<feature type="transmembrane region" description="Helical" evidence="1">
    <location>
        <begin position="12"/>
        <end position="32"/>
    </location>
</feature>
<comment type="caution">
    <text evidence="2">The sequence shown here is derived from an EMBL/GenBank/DDBJ whole genome shotgun (WGS) entry which is preliminary data.</text>
</comment>
<keyword evidence="1" id="KW-0812">Transmembrane</keyword>
<organism evidence="2 3">
    <name type="scientific">Portunus trituberculatus</name>
    <name type="common">Swimming crab</name>
    <name type="synonym">Neptunus trituberculatus</name>
    <dbReference type="NCBI Taxonomy" id="210409"/>
    <lineage>
        <taxon>Eukaryota</taxon>
        <taxon>Metazoa</taxon>
        <taxon>Ecdysozoa</taxon>
        <taxon>Arthropoda</taxon>
        <taxon>Crustacea</taxon>
        <taxon>Multicrustacea</taxon>
        <taxon>Malacostraca</taxon>
        <taxon>Eumalacostraca</taxon>
        <taxon>Eucarida</taxon>
        <taxon>Decapoda</taxon>
        <taxon>Pleocyemata</taxon>
        <taxon>Brachyura</taxon>
        <taxon>Eubrachyura</taxon>
        <taxon>Portunoidea</taxon>
        <taxon>Portunidae</taxon>
        <taxon>Portuninae</taxon>
        <taxon>Portunus</taxon>
    </lineage>
</organism>
<dbReference type="Proteomes" id="UP000324222">
    <property type="component" value="Unassembled WGS sequence"/>
</dbReference>
<proteinExistence type="predicted"/>
<accession>A0A5B7IG37</accession>
<dbReference type="EMBL" id="VSRR010055495">
    <property type="protein sequence ID" value="MPC80946.1"/>
    <property type="molecule type" value="Genomic_DNA"/>
</dbReference>
<evidence type="ECO:0000313" key="3">
    <source>
        <dbReference type="Proteomes" id="UP000324222"/>
    </source>
</evidence>
<reference evidence="2 3" key="1">
    <citation type="submission" date="2019-05" db="EMBL/GenBank/DDBJ databases">
        <title>Another draft genome of Portunus trituberculatus and its Hox gene families provides insights of decapod evolution.</title>
        <authorList>
            <person name="Jeong J.-H."/>
            <person name="Song I."/>
            <person name="Kim S."/>
            <person name="Choi T."/>
            <person name="Kim D."/>
            <person name="Ryu S."/>
            <person name="Kim W."/>
        </authorList>
    </citation>
    <scope>NUCLEOTIDE SEQUENCE [LARGE SCALE GENOMIC DNA]</scope>
    <source>
        <tissue evidence="2">Muscle</tissue>
    </source>
</reference>
<evidence type="ECO:0000313" key="2">
    <source>
        <dbReference type="EMBL" id="MPC80946.1"/>
    </source>
</evidence>
<gene>
    <name evidence="2" type="ORF">E2C01_075544</name>
</gene>
<keyword evidence="1" id="KW-1133">Transmembrane helix</keyword>
<evidence type="ECO:0000256" key="1">
    <source>
        <dbReference type="SAM" id="Phobius"/>
    </source>
</evidence>
<keyword evidence="1" id="KW-0472">Membrane</keyword>